<evidence type="ECO:0000313" key="1">
    <source>
        <dbReference type="EMBL" id="JAT84386.1"/>
    </source>
</evidence>
<organism evidence="1">
    <name type="scientific">Pectinophora gossypiella</name>
    <name type="common">Cotton pink bollworm</name>
    <name type="synonym">Depressaria gossypiella</name>
    <dbReference type="NCBI Taxonomy" id="13191"/>
    <lineage>
        <taxon>Eukaryota</taxon>
        <taxon>Metazoa</taxon>
        <taxon>Ecdysozoa</taxon>
        <taxon>Arthropoda</taxon>
        <taxon>Hexapoda</taxon>
        <taxon>Insecta</taxon>
        <taxon>Pterygota</taxon>
        <taxon>Neoptera</taxon>
        <taxon>Endopterygota</taxon>
        <taxon>Lepidoptera</taxon>
        <taxon>Glossata</taxon>
        <taxon>Ditrysia</taxon>
        <taxon>Gelechioidea</taxon>
        <taxon>Gelechiidae</taxon>
        <taxon>Apatetrinae</taxon>
        <taxon>Pectinophora</taxon>
    </lineage>
</organism>
<dbReference type="AlphaFoldDB" id="A0A1E1WBP1"/>
<dbReference type="EMBL" id="GDQN01006668">
    <property type="protein sequence ID" value="JAT84386.1"/>
    <property type="molecule type" value="Transcribed_RNA"/>
</dbReference>
<reference evidence="1" key="1">
    <citation type="submission" date="2015-09" db="EMBL/GenBank/DDBJ databases">
        <title>De novo assembly of Pectinophora gossypiella (Pink Bollworm) gut transcriptome.</title>
        <authorList>
            <person name="Tassone E.E."/>
        </authorList>
    </citation>
    <scope>NUCLEOTIDE SEQUENCE</scope>
</reference>
<sequence length="116" mass="13033">ARLPLRHRAPQVTQCELTCELTESVIEVQLLHTCDRIIRVTVMLRVGTSRSRSSYFNIFCFYSLLAFPHHTTRTSLGHQLARFCETTGSSYALADAGYNVSCLGDMIQTNYTSALV</sequence>
<accession>A0A1E1WBP1</accession>
<gene>
    <name evidence="1" type="ORF">g.14872</name>
</gene>
<name>A0A1E1WBP1_PECGO</name>
<protein>
    <submittedName>
        <fullName evidence="1">Uncharacterized protein</fullName>
    </submittedName>
</protein>
<feature type="non-terminal residue" evidence="1">
    <location>
        <position position="1"/>
    </location>
</feature>
<proteinExistence type="predicted"/>